<organism evidence="3 4">
    <name type="scientific">Derxia gummosa DSM 723</name>
    <dbReference type="NCBI Taxonomy" id="1121388"/>
    <lineage>
        <taxon>Bacteria</taxon>
        <taxon>Pseudomonadati</taxon>
        <taxon>Pseudomonadota</taxon>
        <taxon>Betaproteobacteria</taxon>
        <taxon>Burkholderiales</taxon>
        <taxon>Alcaligenaceae</taxon>
        <taxon>Derxia</taxon>
    </lineage>
</organism>
<dbReference type="Pfam" id="PF01841">
    <property type="entry name" value="Transglut_core"/>
    <property type="match status" value="1"/>
</dbReference>
<dbReference type="SMART" id="SM00460">
    <property type="entry name" value="TGc"/>
    <property type="match status" value="1"/>
</dbReference>
<evidence type="ECO:0000259" key="2">
    <source>
        <dbReference type="SMART" id="SM00460"/>
    </source>
</evidence>
<dbReference type="RefSeq" id="WP_028312872.1">
    <property type="nucleotide sequence ID" value="NZ_KI519499.1"/>
</dbReference>
<proteinExistence type="predicted"/>
<dbReference type="PANTHER" id="PTHR33490:SF6">
    <property type="entry name" value="SLL1049 PROTEIN"/>
    <property type="match status" value="1"/>
</dbReference>
<sequence>MRLSVLHETTYSYTAPFHYSIQQLRLTPRPCAHRRALEWSLTGPVALGATPDPFDNPMHTLSITSHGSKIHVVARGLVETQLSPDGRIDEKPNRGDSPHLFLSPTSFTQPDERLLDFAGALRDRPGPAALLDFAQLVREAVRYESGSTHVGVTAAQALELGRGVCQDHAHVFAAAARARGVPCRYVSGYFCPEGAPGEASHAWVEAWAEDPLLPGGGAWFGIDPTHASFAGERHVRLAVGRDYESAAPIRGMRSGGGAERMRVLVHVTPR</sequence>
<dbReference type="OrthoDB" id="5438043at2"/>
<feature type="domain" description="Transglutaminase-like" evidence="2">
    <location>
        <begin position="157"/>
        <end position="226"/>
    </location>
</feature>
<evidence type="ECO:0000256" key="1">
    <source>
        <dbReference type="SAM" id="MobiDB-lite"/>
    </source>
</evidence>
<dbReference type="InterPro" id="IPR013589">
    <property type="entry name" value="Bac_transglu_N"/>
</dbReference>
<reference evidence="4" key="1">
    <citation type="submission" date="2025-08" db="UniProtKB">
        <authorList>
            <consortium name="RefSeq"/>
        </authorList>
    </citation>
    <scope>IDENTIFICATION</scope>
</reference>
<dbReference type="Proteomes" id="UP000675920">
    <property type="component" value="Unplaced"/>
</dbReference>
<dbReference type="Gene3D" id="3.10.620.30">
    <property type="match status" value="1"/>
</dbReference>
<evidence type="ECO:0000313" key="3">
    <source>
        <dbReference type="Proteomes" id="UP000675920"/>
    </source>
</evidence>
<dbReference type="PANTHER" id="PTHR33490">
    <property type="entry name" value="BLR5614 PROTEIN-RELATED"/>
    <property type="match status" value="1"/>
</dbReference>
<keyword evidence="3" id="KW-1185">Reference proteome</keyword>
<evidence type="ECO:0000313" key="4">
    <source>
        <dbReference type="RefSeq" id="WP_028312872.1"/>
    </source>
</evidence>
<dbReference type="AlphaFoldDB" id="A0A8B6X6U4"/>
<dbReference type="SUPFAM" id="SSF54001">
    <property type="entry name" value="Cysteine proteinases"/>
    <property type="match status" value="1"/>
</dbReference>
<dbReference type="InterPro" id="IPR038765">
    <property type="entry name" value="Papain-like_cys_pep_sf"/>
</dbReference>
<dbReference type="Pfam" id="PF08379">
    <property type="entry name" value="Bact_transglu_N"/>
    <property type="match status" value="1"/>
</dbReference>
<name>A0A8B6X6U4_9BURK</name>
<protein>
    <submittedName>
        <fullName evidence="4">Transglutaminase family protein</fullName>
    </submittedName>
</protein>
<accession>A0A8B6X6U4</accession>
<dbReference type="InterPro" id="IPR002931">
    <property type="entry name" value="Transglutaminase-like"/>
</dbReference>
<feature type="compositionally biased region" description="Basic and acidic residues" evidence="1">
    <location>
        <begin position="86"/>
        <end position="97"/>
    </location>
</feature>
<feature type="region of interest" description="Disordered" evidence="1">
    <location>
        <begin position="82"/>
        <end position="103"/>
    </location>
</feature>